<organism evidence="1 2">
    <name type="scientific">Candidatus Nitrosopumilus sediminis</name>
    <dbReference type="NCBI Taxonomy" id="1229909"/>
    <lineage>
        <taxon>Archaea</taxon>
        <taxon>Nitrososphaerota</taxon>
        <taxon>Nitrososphaeria</taxon>
        <taxon>Nitrosopumilales</taxon>
        <taxon>Nitrosopumilaceae</taxon>
        <taxon>Nitrosopumilus</taxon>
    </lineage>
</organism>
<dbReference type="AlphaFoldDB" id="K0BBW9"/>
<proteinExistence type="predicted"/>
<dbReference type="PATRIC" id="fig|1229909.8.peg.1245"/>
<dbReference type="Proteomes" id="UP000006100">
    <property type="component" value="Chromosome"/>
</dbReference>
<gene>
    <name evidence="1" type="ORF">NSED_05685</name>
</gene>
<evidence type="ECO:0000313" key="1">
    <source>
        <dbReference type="EMBL" id="AFS82939.1"/>
    </source>
</evidence>
<name>K0BBW9_9ARCH</name>
<dbReference type="RefSeq" id="WP_014965310.1">
    <property type="nucleotide sequence ID" value="NC_018656.1"/>
</dbReference>
<dbReference type="eggNOG" id="arCOG08756">
    <property type="taxonomic scope" value="Archaea"/>
</dbReference>
<evidence type="ECO:0000313" key="2">
    <source>
        <dbReference type="Proteomes" id="UP000006100"/>
    </source>
</evidence>
<protein>
    <submittedName>
        <fullName evidence="1">Uncharacterized protein</fullName>
    </submittedName>
</protein>
<sequence>MTNIGTGEIIYELRKKIQEIQMSLDQLGDPSADMPEMIQSANLLRSNEYLSKANEKKSELIIAYGQYSAALEELLSSVFDIQKDLKEILKEQSSLIADSPKKATKSKTKTKKK</sequence>
<reference evidence="1 2" key="1">
    <citation type="journal article" date="2012" name="J. Bacteriol.">
        <title>Draft Genome Sequence of an Ammonia-Oxidizing Archaeon, "Candidatus Nitrosopumilus sediminis" AR2, from Svalbard in the Arctic Circle.</title>
        <authorList>
            <person name="Park S.J."/>
            <person name="Kim J.G."/>
            <person name="Jung M.Y."/>
            <person name="Kim S.J."/>
            <person name="Cha I.T."/>
            <person name="Ghai R."/>
            <person name="Martin-Cuadrado A.B."/>
            <person name="Rodriguez-Valera F."/>
            <person name="Rhee S.K."/>
        </authorList>
    </citation>
    <scope>NUCLEOTIDE SEQUENCE [LARGE SCALE GENOMIC DNA]</scope>
    <source>
        <strain evidence="1 2">AR2</strain>
    </source>
</reference>
<dbReference type="KEGG" id="nir:NSED_05685"/>
<keyword evidence="2" id="KW-1185">Reference proteome</keyword>
<dbReference type="HOGENOM" id="CLU_170790_0_0_2"/>
<accession>K0BBW9</accession>
<dbReference type="GeneID" id="13696930"/>
<dbReference type="OrthoDB" id="11892at2157"/>
<dbReference type="EMBL" id="CP003843">
    <property type="protein sequence ID" value="AFS82939.1"/>
    <property type="molecule type" value="Genomic_DNA"/>
</dbReference>